<gene>
    <name evidence="5" type="ordered locus">CC_0865</name>
</gene>
<evidence type="ECO:0008006" key="7">
    <source>
        <dbReference type="Google" id="ProtNLM"/>
    </source>
</evidence>
<organism evidence="5 6">
    <name type="scientific">Caulobacter vibrioides (strain ATCC 19089 / CIP 103742 / CB 15)</name>
    <name type="common">Caulobacter crescentus</name>
    <dbReference type="NCBI Taxonomy" id="190650"/>
    <lineage>
        <taxon>Bacteria</taxon>
        <taxon>Pseudomonadati</taxon>
        <taxon>Pseudomonadota</taxon>
        <taxon>Alphaproteobacteria</taxon>
        <taxon>Caulobacterales</taxon>
        <taxon>Caulobacteraceae</taxon>
        <taxon>Caulobacter</taxon>
    </lineage>
</organism>
<dbReference type="PATRIC" id="fig|190650.5.peg.878"/>
<dbReference type="EnsemblBacteria" id="AAK22850">
    <property type="protein sequence ID" value="AAK22850"/>
    <property type="gene ID" value="CC_0865"/>
</dbReference>
<dbReference type="BioCyc" id="CAULO:CC0865-MONOMER"/>
<sequence length="399" mass="42728">MEGAPCSCIRAAPVGRLALVMHSNDQAYITGVGAFLPGEPVPSAAMEDFIGRIGGRGSLMGRRALRWNGVETRHYALSPGGRPNHSNAGMCALAVRRALDDAGLGPEDLGFLAAATTQGDFLVPGHAAMVHGELGCGPIEIASFQSVCASSLMAAKSAYLSVRTGEHRVAAACAGEFSSRWFQPSFYEGSSLLDDKQRLKPQADYLRFTLSDGAGAVLVEPAPRPQGLSLRIRFIDMVSLAGQFDPCMWAGAGLESHAEALDGWSHLGPQAAHRAGGLALLQDFDLLKRVIRAWVGVYLKKVDEGRIVPDEIDHLLCHYSARSLREEIVSLLEKTNGMIPEEKWFSNLATVGNVGSASIWVMLEAFLRSDRLKPGQTVLCVVPESGRSMVGFMLLEAVG</sequence>
<dbReference type="InterPro" id="IPR016039">
    <property type="entry name" value="Thiolase-like"/>
</dbReference>
<dbReference type="PIR" id="F87356">
    <property type="entry name" value="F87356"/>
</dbReference>
<dbReference type="KEGG" id="ccr:CC_0865"/>
<evidence type="ECO:0000313" key="5">
    <source>
        <dbReference type="EMBL" id="AAK22850.1"/>
    </source>
</evidence>
<keyword evidence="1" id="KW-0808">Transferase</keyword>
<dbReference type="PANTHER" id="PTHR34069">
    <property type="entry name" value="3-OXOACYL-[ACYL-CARRIER-PROTEIN] SYNTHASE 3"/>
    <property type="match status" value="1"/>
</dbReference>
<dbReference type="HOGENOM" id="CLU_064081_1_0_5"/>
<dbReference type="Pfam" id="PF08541">
    <property type="entry name" value="ACP_syn_III_C"/>
    <property type="match status" value="1"/>
</dbReference>
<dbReference type="CDD" id="cd00827">
    <property type="entry name" value="init_cond_enzymes"/>
    <property type="match status" value="1"/>
</dbReference>
<dbReference type="GO" id="GO:0016746">
    <property type="term" value="F:acyltransferase activity"/>
    <property type="evidence" value="ECO:0007669"/>
    <property type="project" value="UniProtKB-KW"/>
</dbReference>
<dbReference type="PANTHER" id="PTHR34069:SF3">
    <property type="entry name" value="ACYL-COA:ACYL-COA ALKYLTRANSFERASE"/>
    <property type="match status" value="1"/>
</dbReference>
<dbReference type="EMBL" id="AE005673">
    <property type="protein sequence ID" value="AAK22850.1"/>
    <property type="molecule type" value="Genomic_DNA"/>
</dbReference>
<feature type="domain" description="Beta-ketoacyl-[acyl-carrier-protein] synthase III C-terminal" evidence="4">
    <location>
        <begin position="306"/>
        <end position="389"/>
    </location>
</feature>
<dbReference type="Gene3D" id="3.40.47.10">
    <property type="match status" value="2"/>
</dbReference>
<dbReference type="InterPro" id="IPR014030">
    <property type="entry name" value="Ketoacyl_synth_N"/>
</dbReference>
<evidence type="ECO:0000256" key="2">
    <source>
        <dbReference type="ARBA" id="ARBA00023315"/>
    </source>
</evidence>
<dbReference type="Proteomes" id="UP000001816">
    <property type="component" value="Chromosome"/>
</dbReference>
<evidence type="ECO:0000256" key="1">
    <source>
        <dbReference type="ARBA" id="ARBA00022679"/>
    </source>
</evidence>
<keyword evidence="6" id="KW-1185">Reference proteome</keyword>
<proteinExistence type="predicted"/>
<accession>Q9A9U6</accession>
<dbReference type="eggNOG" id="COG0332">
    <property type="taxonomic scope" value="Bacteria"/>
</dbReference>
<dbReference type="Pfam" id="PF00109">
    <property type="entry name" value="ketoacyl-synt"/>
    <property type="match status" value="1"/>
</dbReference>
<reference evidence="5 6" key="1">
    <citation type="journal article" date="2001" name="Proc. Natl. Acad. Sci. U.S.A.">
        <title>Complete genome sequence of Caulobacter crescentus.</title>
        <authorList>
            <person name="Nierman W.C."/>
            <person name="Feldblyum T.V."/>
            <person name="Laub M.T."/>
            <person name="Paulsen I.T."/>
            <person name="Nelson K.E."/>
            <person name="Eisen J.A."/>
            <person name="Heidelberg J.F."/>
            <person name="Alley M.R."/>
            <person name="Ohta N."/>
            <person name="Maddock J.R."/>
            <person name="Potocka I."/>
            <person name="Nelson W.C."/>
            <person name="Newton A."/>
            <person name="Stephens C."/>
            <person name="Phadke N.D."/>
            <person name="Ely B."/>
            <person name="DeBoy R.T."/>
            <person name="Dodson R.J."/>
            <person name="Durkin A.S."/>
            <person name="Gwinn M.L."/>
            <person name="Haft D.H."/>
            <person name="Kolonay J.F."/>
            <person name="Smit J."/>
            <person name="Craven M.B."/>
            <person name="Khouri H."/>
            <person name="Shetty J."/>
            <person name="Berry K."/>
            <person name="Utterback T."/>
            <person name="Tran K."/>
            <person name="Wolf A."/>
            <person name="Vamathevan J."/>
            <person name="Ermolaeva M."/>
            <person name="White O."/>
            <person name="Salzberg S.L."/>
            <person name="Venter J.C."/>
            <person name="Shapiro L."/>
            <person name="Fraser C.M."/>
        </authorList>
    </citation>
    <scope>NUCLEOTIDE SEQUENCE [LARGE SCALE GENOMIC DNA]</scope>
    <source>
        <strain evidence="6">ATCC 19089 / CB15</strain>
    </source>
</reference>
<dbReference type="GO" id="GO:0044550">
    <property type="term" value="P:secondary metabolite biosynthetic process"/>
    <property type="evidence" value="ECO:0007669"/>
    <property type="project" value="TreeGrafter"/>
</dbReference>
<dbReference type="AlphaFoldDB" id="Q9A9U6"/>
<dbReference type="SUPFAM" id="SSF53901">
    <property type="entry name" value="Thiolase-like"/>
    <property type="match status" value="1"/>
</dbReference>
<evidence type="ECO:0000259" key="3">
    <source>
        <dbReference type="Pfam" id="PF00109"/>
    </source>
</evidence>
<evidence type="ECO:0000259" key="4">
    <source>
        <dbReference type="Pfam" id="PF08541"/>
    </source>
</evidence>
<evidence type="ECO:0000313" key="6">
    <source>
        <dbReference type="Proteomes" id="UP000001816"/>
    </source>
</evidence>
<protein>
    <recommendedName>
        <fullName evidence="7">Beta-ketoacyl-[acyl-carrier-protein] synthase I</fullName>
    </recommendedName>
</protein>
<keyword evidence="2" id="KW-0012">Acyltransferase</keyword>
<dbReference type="InterPro" id="IPR013747">
    <property type="entry name" value="ACP_syn_III_C"/>
</dbReference>
<name>Q9A9U6_CAUVC</name>
<dbReference type="SMR" id="Q9A9U6"/>
<dbReference type="STRING" id="190650.CC_0865"/>
<feature type="domain" description="Beta-ketoacyl synthase-like N-terminal" evidence="3">
    <location>
        <begin position="144"/>
        <end position="222"/>
    </location>
</feature>